<comment type="caution">
    <text evidence="2">The sequence shown here is derived from an EMBL/GenBank/DDBJ whole genome shotgun (WGS) entry which is preliminary data.</text>
</comment>
<dbReference type="Pfam" id="PF13439">
    <property type="entry name" value="Glyco_transf_4"/>
    <property type="match status" value="1"/>
</dbReference>
<evidence type="ECO:0000313" key="2">
    <source>
        <dbReference type="EMBL" id="OFI35488.1"/>
    </source>
</evidence>
<dbReference type="SUPFAM" id="SSF53756">
    <property type="entry name" value="UDP-Glycosyltransferase/glycogen phosphorylase"/>
    <property type="match status" value="1"/>
</dbReference>
<dbReference type="EMBL" id="MJIC01000009">
    <property type="protein sequence ID" value="OFI35488.1"/>
    <property type="molecule type" value="Genomic_DNA"/>
</dbReference>
<dbReference type="STRING" id="1856405.BFC17_12030"/>
<sequence>MSYAENQCDNSCETITLHIIEALINRGVKVDVLLVGSGEKCPFYSVDHPCLKVQYLRADNPWLAVPELKRYMHGHPGQLLLAVQHQVIQAASMANLLSGLQGNVVGLFNTTDYALGGHRLRDGFIRLLYGYTSGVITMSRDAEQQLRGITHLPKSKVKTLYDPIYHDLTVRRYIAVLTRWQCDGVCSANPARYLSA</sequence>
<name>A0A1E8FIQ6_9ALTE</name>
<reference evidence="2 3" key="1">
    <citation type="submission" date="2016-09" db="EMBL/GenBank/DDBJ databases">
        <title>Alteromonas lipolytica, a new species isolated from sea water.</title>
        <authorList>
            <person name="Wu Y.-H."/>
            <person name="Cheng H."/>
            <person name="Xu X.-W."/>
        </authorList>
    </citation>
    <scope>NUCLEOTIDE SEQUENCE [LARGE SCALE GENOMIC DNA]</scope>
    <source>
        <strain evidence="2 3">JW12</strain>
    </source>
</reference>
<dbReference type="Proteomes" id="UP000176037">
    <property type="component" value="Unassembled WGS sequence"/>
</dbReference>
<organism evidence="2 3">
    <name type="scientific">Alteromonas lipolytica</name>
    <dbReference type="NCBI Taxonomy" id="1856405"/>
    <lineage>
        <taxon>Bacteria</taxon>
        <taxon>Pseudomonadati</taxon>
        <taxon>Pseudomonadota</taxon>
        <taxon>Gammaproteobacteria</taxon>
        <taxon>Alteromonadales</taxon>
        <taxon>Alteromonadaceae</taxon>
        <taxon>Alteromonas/Salinimonas group</taxon>
        <taxon>Alteromonas</taxon>
    </lineage>
</organism>
<gene>
    <name evidence="2" type="ORF">BFC17_12030</name>
</gene>
<keyword evidence="3" id="KW-1185">Reference proteome</keyword>
<proteinExistence type="predicted"/>
<dbReference type="RefSeq" id="WP_070175232.1">
    <property type="nucleotide sequence ID" value="NZ_BMJR01000006.1"/>
</dbReference>
<dbReference type="AlphaFoldDB" id="A0A1E8FIQ6"/>
<protein>
    <recommendedName>
        <fullName evidence="1">Glycosyltransferase subfamily 4-like N-terminal domain-containing protein</fullName>
    </recommendedName>
</protein>
<feature type="domain" description="Glycosyltransferase subfamily 4-like N-terminal" evidence="1">
    <location>
        <begin position="13"/>
        <end position="164"/>
    </location>
</feature>
<evidence type="ECO:0000259" key="1">
    <source>
        <dbReference type="Pfam" id="PF13439"/>
    </source>
</evidence>
<dbReference type="GO" id="GO:0016757">
    <property type="term" value="F:glycosyltransferase activity"/>
    <property type="evidence" value="ECO:0007669"/>
    <property type="project" value="UniProtKB-ARBA"/>
</dbReference>
<dbReference type="InterPro" id="IPR028098">
    <property type="entry name" value="Glyco_trans_4-like_N"/>
</dbReference>
<evidence type="ECO:0000313" key="3">
    <source>
        <dbReference type="Proteomes" id="UP000176037"/>
    </source>
</evidence>
<accession>A0A1E8FIQ6</accession>